<gene>
    <name evidence="2" type="ORF">SAMN02745149_01615</name>
</gene>
<protein>
    <submittedName>
        <fullName evidence="2">Protein N-acetyltransferase, RimJ/RimL family</fullName>
    </submittedName>
</protein>
<name>A0A1T4LJC9_TREPO</name>
<dbReference type="GeneID" id="78316899"/>
<organism evidence="2 3">
    <name type="scientific">Treponema porcinum</name>
    <dbReference type="NCBI Taxonomy" id="261392"/>
    <lineage>
        <taxon>Bacteria</taxon>
        <taxon>Pseudomonadati</taxon>
        <taxon>Spirochaetota</taxon>
        <taxon>Spirochaetia</taxon>
        <taxon>Spirochaetales</taxon>
        <taxon>Treponemataceae</taxon>
        <taxon>Treponema</taxon>
    </lineage>
</organism>
<feature type="domain" description="N-acetyltransferase" evidence="1">
    <location>
        <begin position="2"/>
        <end position="144"/>
    </location>
</feature>
<dbReference type="RefSeq" id="WP_078933515.1">
    <property type="nucleotide sequence ID" value="NZ_FUWG01000011.1"/>
</dbReference>
<dbReference type="InterPro" id="IPR016181">
    <property type="entry name" value="Acyl_CoA_acyltransferase"/>
</dbReference>
<dbReference type="OrthoDB" id="893030at2"/>
<keyword evidence="3" id="KW-1185">Reference proteome</keyword>
<dbReference type="Pfam" id="PF13302">
    <property type="entry name" value="Acetyltransf_3"/>
    <property type="match status" value="1"/>
</dbReference>
<dbReference type="AlphaFoldDB" id="A0A1T4LJC9"/>
<dbReference type="InterPro" id="IPR000182">
    <property type="entry name" value="GNAT_dom"/>
</dbReference>
<accession>A0A1T4LJC9</accession>
<sequence length="164" mass="19519">MRFFLREVKLEDGKNIVNWRNNRNVITHCIDKTLITEESNERFYHEYVETGRVKQFIIERSDEELGGGYPIGTIYLKDIDTQKHICELGMYPSEDTEWNSESQKFAVISMVNRAIDDYGMMELFAFVIKNCVEEKEVLQKAGFVLDDSFRSPDIERFFYKRNFR</sequence>
<keyword evidence="2" id="KW-0808">Transferase</keyword>
<evidence type="ECO:0000313" key="3">
    <source>
        <dbReference type="Proteomes" id="UP000190423"/>
    </source>
</evidence>
<proteinExistence type="predicted"/>
<evidence type="ECO:0000313" key="2">
    <source>
        <dbReference type="EMBL" id="SJZ54544.1"/>
    </source>
</evidence>
<dbReference type="EMBL" id="FUWG01000011">
    <property type="protein sequence ID" value="SJZ54544.1"/>
    <property type="molecule type" value="Genomic_DNA"/>
</dbReference>
<dbReference type="Gene3D" id="3.40.630.30">
    <property type="match status" value="1"/>
</dbReference>
<dbReference type="SUPFAM" id="SSF55729">
    <property type="entry name" value="Acyl-CoA N-acyltransferases (Nat)"/>
    <property type="match status" value="1"/>
</dbReference>
<dbReference type="GO" id="GO:0016747">
    <property type="term" value="F:acyltransferase activity, transferring groups other than amino-acyl groups"/>
    <property type="evidence" value="ECO:0007669"/>
    <property type="project" value="InterPro"/>
</dbReference>
<evidence type="ECO:0000259" key="1">
    <source>
        <dbReference type="Pfam" id="PF13302"/>
    </source>
</evidence>
<dbReference type="Proteomes" id="UP000190423">
    <property type="component" value="Unassembled WGS sequence"/>
</dbReference>
<dbReference type="STRING" id="261392.SAMN02745149_01615"/>
<reference evidence="2 3" key="1">
    <citation type="submission" date="2017-02" db="EMBL/GenBank/DDBJ databases">
        <authorList>
            <person name="Peterson S.W."/>
        </authorList>
    </citation>
    <scope>NUCLEOTIDE SEQUENCE [LARGE SCALE GENOMIC DNA]</scope>
    <source>
        <strain evidence="2 3">ATCC BAA-908</strain>
    </source>
</reference>